<evidence type="ECO:0000259" key="2">
    <source>
        <dbReference type="PROSITE" id="PS50076"/>
    </source>
</evidence>
<organism evidence="3 4">
    <name type="scientific">Cladophialophora chaetospira</name>
    <dbReference type="NCBI Taxonomy" id="386627"/>
    <lineage>
        <taxon>Eukaryota</taxon>
        <taxon>Fungi</taxon>
        <taxon>Dikarya</taxon>
        <taxon>Ascomycota</taxon>
        <taxon>Pezizomycotina</taxon>
        <taxon>Eurotiomycetes</taxon>
        <taxon>Chaetothyriomycetidae</taxon>
        <taxon>Chaetothyriales</taxon>
        <taxon>Herpotrichiellaceae</taxon>
        <taxon>Cladophialophora</taxon>
    </lineage>
</organism>
<keyword evidence="4" id="KW-1185">Reference proteome</keyword>
<evidence type="ECO:0000313" key="3">
    <source>
        <dbReference type="EMBL" id="KAJ9611068.1"/>
    </source>
</evidence>
<dbReference type="SMART" id="SM00271">
    <property type="entry name" value="DnaJ"/>
    <property type="match status" value="1"/>
</dbReference>
<dbReference type="CDD" id="cd06257">
    <property type="entry name" value="DnaJ"/>
    <property type="match status" value="1"/>
</dbReference>
<dbReference type="PANTHER" id="PTHR44145">
    <property type="entry name" value="DNAJ HOMOLOG SUBFAMILY A MEMBER 3, MITOCHONDRIAL"/>
    <property type="match status" value="1"/>
</dbReference>
<dbReference type="InterPro" id="IPR018253">
    <property type="entry name" value="DnaJ_domain_CS"/>
</dbReference>
<dbReference type="PROSITE" id="PS00636">
    <property type="entry name" value="DNAJ_1"/>
    <property type="match status" value="1"/>
</dbReference>
<sequence length="299" mass="34952">MPSTLLKKAKLPVAYQCCFCQPRKRSRRNPPFRTYASGYEFRDNMNWPCRRNSSFTPSPYEIFDLEKSAAYSKRKFYELVKIYHPDRNEHNSSDGLTHIERLERYRLIVQAHEILSDPAKRKQYDISGVGWGTSRTIDRYSRGFTNAEGKRYGFGPEDDSSIFQNATWEDWERWYRRHDPPKYHYEPYLHPNAFASIVILLAVLSGVLMATRGGQFSGSIEEKAQAFTEETGRFLASRKDHFEENEIKSTGRVKHFLEKRDPSKYGLKEEEEEVYRKHFANSVLEPAPNLKGSEKGQPL</sequence>
<gene>
    <name evidence="3" type="primary">JID1</name>
    <name evidence="3" type="ORF">H2200_004251</name>
</gene>
<dbReference type="Pfam" id="PF00226">
    <property type="entry name" value="DnaJ"/>
    <property type="match status" value="1"/>
</dbReference>
<dbReference type="InterPro" id="IPR051938">
    <property type="entry name" value="Apopto_cytoskel_mod"/>
</dbReference>
<dbReference type="Gene3D" id="1.10.287.110">
    <property type="entry name" value="DnaJ domain"/>
    <property type="match status" value="1"/>
</dbReference>
<dbReference type="EMBL" id="JAPDRK010000006">
    <property type="protein sequence ID" value="KAJ9611068.1"/>
    <property type="molecule type" value="Genomic_DNA"/>
</dbReference>
<reference evidence="3" key="1">
    <citation type="submission" date="2022-10" db="EMBL/GenBank/DDBJ databases">
        <title>Culturing micro-colonial fungi from biological soil crusts in the Mojave desert and describing Neophaeococcomyces mojavensis, and introducing the new genera and species Taxawa tesnikishii.</title>
        <authorList>
            <person name="Kurbessoian T."/>
            <person name="Stajich J.E."/>
        </authorList>
    </citation>
    <scope>NUCLEOTIDE SEQUENCE</scope>
    <source>
        <strain evidence="3">TK_41</strain>
    </source>
</reference>
<dbReference type="PANTHER" id="PTHR44145:SF3">
    <property type="entry name" value="DNAJ HOMOLOG SUBFAMILY A MEMBER 3, MITOCHONDRIAL"/>
    <property type="match status" value="1"/>
</dbReference>
<feature type="domain" description="J" evidence="2">
    <location>
        <begin position="58"/>
        <end position="128"/>
    </location>
</feature>
<protein>
    <submittedName>
        <fullName evidence="3">J domain-containing protein 1</fullName>
    </submittedName>
</protein>
<accession>A0AA38XCR6</accession>
<name>A0AA38XCR6_9EURO</name>
<dbReference type="Proteomes" id="UP001172673">
    <property type="component" value="Unassembled WGS sequence"/>
</dbReference>
<keyword evidence="1" id="KW-0143">Chaperone</keyword>
<proteinExistence type="predicted"/>
<dbReference type="PROSITE" id="PS50076">
    <property type="entry name" value="DNAJ_2"/>
    <property type="match status" value="1"/>
</dbReference>
<dbReference type="InterPro" id="IPR001623">
    <property type="entry name" value="DnaJ_domain"/>
</dbReference>
<dbReference type="SUPFAM" id="SSF46565">
    <property type="entry name" value="Chaperone J-domain"/>
    <property type="match status" value="1"/>
</dbReference>
<evidence type="ECO:0000313" key="4">
    <source>
        <dbReference type="Proteomes" id="UP001172673"/>
    </source>
</evidence>
<evidence type="ECO:0000256" key="1">
    <source>
        <dbReference type="ARBA" id="ARBA00023186"/>
    </source>
</evidence>
<dbReference type="InterPro" id="IPR036869">
    <property type="entry name" value="J_dom_sf"/>
</dbReference>
<comment type="caution">
    <text evidence="3">The sequence shown here is derived from an EMBL/GenBank/DDBJ whole genome shotgun (WGS) entry which is preliminary data.</text>
</comment>
<dbReference type="AlphaFoldDB" id="A0AA38XCR6"/>